<protein>
    <recommendedName>
        <fullName evidence="4">Bacterial Pleckstrin homology domain-containing protein</fullName>
    </recommendedName>
</protein>
<dbReference type="eggNOG" id="ENOG5032Y0V">
    <property type="taxonomic scope" value="Bacteria"/>
</dbReference>
<dbReference type="Pfam" id="PF19638">
    <property type="entry name" value="DUF6141"/>
    <property type="match status" value="1"/>
</dbReference>
<feature type="transmembrane region" description="Helical" evidence="1">
    <location>
        <begin position="9"/>
        <end position="27"/>
    </location>
</feature>
<feature type="transmembrane region" description="Helical" evidence="1">
    <location>
        <begin position="47"/>
        <end position="68"/>
    </location>
</feature>
<dbReference type="GeneID" id="301192274"/>
<dbReference type="STRING" id="81408.B4119_0635"/>
<organism evidence="2 3">
    <name type="scientific">Saccharococcus caldoxylosilyticus</name>
    <dbReference type="NCBI Taxonomy" id="81408"/>
    <lineage>
        <taxon>Bacteria</taxon>
        <taxon>Bacillati</taxon>
        <taxon>Bacillota</taxon>
        <taxon>Bacilli</taxon>
        <taxon>Bacillales</taxon>
        <taxon>Anoxybacillaceae</taxon>
        <taxon>Saccharococcus</taxon>
    </lineage>
</organism>
<proteinExistence type="predicted"/>
<dbReference type="Proteomes" id="UP000075455">
    <property type="component" value="Unassembled WGS sequence"/>
</dbReference>
<reference evidence="2 3" key="1">
    <citation type="submission" date="2016-01" db="EMBL/GenBank/DDBJ databases">
        <title>Draft Genome Sequences of Seven Thermophilic Sporeformers Isolated from Foods.</title>
        <authorList>
            <person name="Berendsen E.M."/>
            <person name="Wells-Bennik M.H."/>
            <person name="Krawcyk A.O."/>
            <person name="De Jong A."/>
            <person name="Holsappel S."/>
            <person name="Eijlander R.T."/>
            <person name="Kuipers O.P."/>
        </authorList>
    </citation>
    <scope>NUCLEOTIDE SEQUENCE [LARGE SCALE GENOMIC DNA]</scope>
    <source>
        <strain evidence="2 3">B4119</strain>
    </source>
</reference>
<dbReference type="EMBL" id="LQYS01000123">
    <property type="protein sequence ID" value="KYD06850.1"/>
    <property type="molecule type" value="Genomic_DNA"/>
</dbReference>
<dbReference type="RefSeq" id="WP_061580305.1">
    <property type="nucleotide sequence ID" value="NZ_CP040553.1"/>
</dbReference>
<evidence type="ECO:0000313" key="2">
    <source>
        <dbReference type="EMBL" id="KYD06850.1"/>
    </source>
</evidence>
<comment type="caution">
    <text evidence="2">The sequence shown here is derived from an EMBL/GenBank/DDBJ whole genome shotgun (WGS) entry which is preliminary data.</text>
</comment>
<keyword evidence="1" id="KW-0472">Membrane</keyword>
<accession>A0A150L3H2</accession>
<evidence type="ECO:0000256" key="1">
    <source>
        <dbReference type="SAM" id="Phobius"/>
    </source>
</evidence>
<keyword evidence="1" id="KW-1133">Transmembrane helix</keyword>
<gene>
    <name evidence="2" type="ORF">B4119_0635</name>
</gene>
<keyword evidence="1" id="KW-0812">Transmembrane</keyword>
<sequence>MREVQHPPWYVNTLVLIAAAVMWYGFIQQIVVGIPFGAKPASDTGMWGMFLLFGICFPLFFLSLKLVTKTEKEGLVIRFFPFRSRVIPYQQIKNVQVQPYHPMSYGGWGIRWSLKKGRAYTMKGKKGIWIELTDGDGLYLGSQKPEELVKYIQRECLHR</sequence>
<dbReference type="InterPro" id="IPR046139">
    <property type="entry name" value="DUF6141"/>
</dbReference>
<name>A0A150L3H2_9BACL</name>
<evidence type="ECO:0008006" key="4">
    <source>
        <dbReference type="Google" id="ProtNLM"/>
    </source>
</evidence>
<dbReference type="PATRIC" id="fig|81408.3.peg.1895"/>
<dbReference type="AlphaFoldDB" id="A0A150L3H2"/>
<evidence type="ECO:0000313" key="3">
    <source>
        <dbReference type="Proteomes" id="UP000075455"/>
    </source>
</evidence>